<dbReference type="HOGENOM" id="CLU_1182088_0_0_1"/>
<name>L1JFE6_GUITC</name>
<dbReference type="Pfam" id="PF07986">
    <property type="entry name" value="TBCC"/>
    <property type="match status" value="1"/>
</dbReference>
<dbReference type="InterPro" id="IPR012945">
    <property type="entry name" value="Tubulin-bd_cofactor_C_dom"/>
</dbReference>
<evidence type="ECO:0000259" key="1">
    <source>
        <dbReference type="Pfam" id="PF07986"/>
    </source>
</evidence>
<sequence>MATSLPLSIGGRRSAGIEEMLERFRSNNRTLMHKLYSLGVNEIEEDRANELPIASSRGIVQGDLNQCWVIKGYHAMTPADPQSTIHNEGLDVMFYANGWEGDMRDEQASLQSCQFIVRGETSFLSIERCTNCIIALDSVKEAVLVVDCSNIIVMLGSDVPPVTVKESVGVEIVMGQQKRREEVPIETKNSCGCFLSVVEAKAEPVLANELLLSRKRNAGDSPLTSHGWPADSLQI</sequence>
<reference evidence="3" key="3">
    <citation type="submission" date="2016-03" db="UniProtKB">
        <authorList>
            <consortium name="EnsemblProtists"/>
        </authorList>
    </citation>
    <scope>IDENTIFICATION</scope>
</reference>
<keyword evidence="4" id="KW-1185">Reference proteome</keyword>
<reference evidence="2 4" key="1">
    <citation type="journal article" date="2012" name="Nature">
        <title>Algal genomes reveal evolutionary mosaicism and the fate of nucleomorphs.</title>
        <authorList>
            <consortium name="DOE Joint Genome Institute"/>
            <person name="Curtis B.A."/>
            <person name="Tanifuji G."/>
            <person name="Burki F."/>
            <person name="Gruber A."/>
            <person name="Irimia M."/>
            <person name="Maruyama S."/>
            <person name="Arias M.C."/>
            <person name="Ball S.G."/>
            <person name="Gile G.H."/>
            <person name="Hirakawa Y."/>
            <person name="Hopkins J.F."/>
            <person name="Kuo A."/>
            <person name="Rensing S.A."/>
            <person name="Schmutz J."/>
            <person name="Symeonidi A."/>
            <person name="Elias M."/>
            <person name="Eveleigh R.J."/>
            <person name="Herman E.K."/>
            <person name="Klute M.J."/>
            <person name="Nakayama T."/>
            <person name="Obornik M."/>
            <person name="Reyes-Prieto A."/>
            <person name="Armbrust E.V."/>
            <person name="Aves S.J."/>
            <person name="Beiko R.G."/>
            <person name="Coutinho P."/>
            <person name="Dacks J.B."/>
            <person name="Durnford D.G."/>
            <person name="Fast N.M."/>
            <person name="Green B.R."/>
            <person name="Grisdale C.J."/>
            <person name="Hempel F."/>
            <person name="Henrissat B."/>
            <person name="Hoppner M.P."/>
            <person name="Ishida K."/>
            <person name="Kim E."/>
            <person name="Koreny L."/>
            <person name="Kroth P.G."/>
            <person name="Liu Y."/>
            <person name="Malik S.B."/>
            <person name="Maier U.G."/>
            <person name="McRose D."/>
            <person name="Mock T."/>
            <person name="Neilson J.A."/>
            <person name="Onodera N.T."/>
            <person name="Poole A.M."/>
            <person name="Pritham E.J."/>
            <person name="Richards T.A."/>
            <person name="Rocap G."/>
            <person name="Roy S.W."/>
            <person name="Sarai C."/>
            <person name="Schaack S."/>
            <person name="Shirato S."/>
            <person name="Slamovits C.H."/>
            <person name="Spencer D.F."/>
            <person name="Suzuki S."/>
            <person name="Worden A.Z."/>
            <person name="Zauner S."/>
            <person name="Barry K."/>
            <person name="Bell C."/>
            <person name="Bharti A.K."/>
            <person name="Crow J.A."/>
            <person name="Grimwood J."/>
            <person name="Kramer R."/>
            <person name="Lindquist E."/>
            <person name="Lucas S."/>
            <person name="Salamov A."/>
            <person name="McFadden G.I."/>
            <person name="Lane C.E."/>
            <person name="Keeling P.J."/>
            <person name="Gray M.W."/>
            <person name="Grigoriev I.V."/>
            <person name="Archibald J.M."/>
        </authorList>
    </citation>
    <scope>NUCLEOTIDE SEQUENCE</scope>
    <source>
        <strain evidence="2 4">CCMP2712</strain>
    </source>
</reference>
<dbReference type="InterPro" id="IPR016098">
    <property type="entry name" value="CAP/MinC_C"/>
</dbReference>
<dbReference type="KEGG" id="gtt:GUITHDRAFT_137660"/>
<dbReference type="SUPFAM" id="SSF69340">
    <property type="entry name" value="C-terminal domain of adenylylcyclase associated protein"/>
    <property type="match status" value="1"/>
</dbReference>
<evidence type="ECO:0000313" key="3">
    <source>
        <dbReference type="EnsemblProtists" id="EKX47042"/>
    </source>
</evidence>
<dbReference type="GeneID" id="17303789"/>
<dbReference type="InterPro" id="IPR036223">
    <property type="entry name" value="CAP_C_sf"/>
</dbReference>
<reference evidence="4" key="2">
    <citation type="submission" date="2012-11" db="EMBL/GenBank/DDBJ databases">
        <authorList>
            <person name="Kuo A."/>
            <person name="Curtis B.A."/>
            <person name="Tanifuji G."/>
            <person name="Burki F."/>
            <person name="Gruber A."/>
            <person name="Irimia M."/>
            <person name="Maruyama S."/>
            <person name="Arias M.C."/>
            <person name="Ball S.G."/>
            <person name="Gile G.H."/>
            <person name="Hirakawa Y."/>
            <person name="Hopkins J.F."/>
            <person name="Rensing S.A."/>
            <person name="Schmutz J."/>
            <person name="Symeonidi A."/>
            <person name="Elias M."/>
            <person name="Eveleigh R.J."/>
            <person name="Herman E.K."/>
            <person name="Klute M.J."/>
            <person name="Nakayama T."/>
            <person name="Obornik M."/>
            <person name="Reyes-Prieto A."/>
            <person name="Armbrust E.V."/>
            <person name="Aves S.J."/>
            <person name="Beiko R.G."/>
            <person name="Coutinho P."/>
            <person name="Dacks J.B."/>
            <person name="Durnford D.G."/>
            <person name="Fast N.M."/>
            <person name="Green B.R."/>
            <person name="Grisdale C."/>
            <person name="Hempe F."/>
            <person name="Henrissat B."/>
            <person name="Hoppner M.P."/>
            <person name="Ishida K.-I."/>
            <person name="Kim E."/>
            <person name="Koreny L."/>
            <person name="Kroth P.G."/>
            <person name="Liu Y."/>
            <person name="Malik S.-B."/>
            <person name="Maier U.G."/>
            <person name="McRose D."/>
            <person name="Mock T."/>
            <person name="Neilson J.A."/>
            <person name="Onodera N.T."/>
            <person name="Poole A.M."/>
            <person name="Pritham E.J."/>
            <person name="Richards T.A."/>
            <person name="Rocap G."/>
            <person name="Roy S.W."/>
            <person name="Sarai C."/>
            <person name="Schaack S."/>
            <person name="Shirato S."/>
            <person name="Slamovits C.H."/>
            <person name="Spencer D.F."/>
            <person name="Suzuki S."/>
            <person name="Worden A.Z."/>
            <person name="Zauner S."/>
            <person name="Barry K."/>
            <person name="Bell C."/>
            <person name="Bharti A.K."/>
            <person name="Crow J.A."/>
            <person name="Grimwood J."/>
            <person name="Kramer R."/>
            <person name="Lindquist E."/>
            <person name="Lucas S."/>
            <person name="Salamov A."/>
            <person name="McFadden G.I."/>
            <person name="Lane C.E."/>
            <person name="Keeling P.J."/>
            <person name="Gray M.W."/>
            <person name="Grigoriev I.V."/>
            <person name="Archibald J.M."/>
        </authorList>
    </citation>
    <scope>NUCLEOTIDE SEQUENCE</scope>
    <source>
        <strain evidence="4">CCMP2712</strain>
    </source>
</reference>
<dbReference type="Gene3D" id="2.160.20.70">
    <property type="match status" value="1"/>
</dbReference>
<dbReference type="RefSeq" id="XP_005834022.1">
    <property type="nucleotide sequence ID" value="XM_005833965.1"/>
</dbReference>
<evidence type="ECO:0000313" key="4">
    <source>
        <dbReference type="Proteomes" id="UP000011087"/>
    </source>
</evidence>
<dbReference type="EnsemblProtists" id="EKX47042">
    <property type="protein sequence ID" value="EKX47042"/>
    <property type="gene ID" value="GUITHDRAFT_137660"/>
</dbReference>
<gene>
    <name evidence="2" type="ORF">GUITHDRAFT_137660</name>
</gene>
<dbReference type="Proteomes" id="UP000011087">
    <property type="component" value="Unassembled WGS sequence"/>
</dbReference>
<evidence type="ECO:0000313" key="2">
    <source>
        <dbReference type="EMBL" id="EKX47042.1"/>
    </source>
</evidence>
<protein>
    <recommendedName>
        <fullName evidence="1">Tubulin binding cofactor C-like domain-containing protein</fullName>
    </recommendedName>
</protein>
<organism evidence="2">
    <name type="scientific">Guillardia theta (strain CCMP2712)</name>
    <name type="common">Cryptophyte</name>
    <dbReference type="NCBI Taxonomy" id="905079"/>
    <lineage>
        <taxon>Eukaryota</taxon>
        <taxon>Cryptophyceae</taxon>
        <taxon>Pyrenomonadales</taxon>
        <taxon>Geminigeraceae</taxon>
        <taxon>Guillardia</taxon>
    </lineage>
</organism>
<feature type="domain" description="Tubulin binding cofactor C-like" evidence="1">
    <location>
        <begin position="109"/>
        <end position="155"/>
    </location>
</feature>
<dbReference type="EMBL" id="JH992991">
    <property type="protein sequence ID" value="EKX47042.1"/>
    <property type="molecule type" value="Genomic_DNA"/>
</dbReference>
<dbReference type="PaxDb" id="55529-EKX47042"/>
<proteinExistence type="predicted"/>
<dbReference type="AlphaFoldDB" id="L1JFE6"/>
<accession>L1JFE6</accession>